<feature type="transmembrane region" description="Helical" evidence="2">
    <location>
        <begin position="52"/>
        <end position="74"/>
    </location>
</feature>
<organism evidence="3 4">
    <name type="scientific">Clunio marinus</name>
    <dbReference type="NCBI Taxonomy" id="568069"/>
    <lineage>
        <taxon>Eukaryota</taxon>
        <taxon>Metazoa</taxon>
        <taxon>Ecdysozoa</taxon>
        <taxon>Arthropoda</taxon>
        <taxon>Hexapoda</taxon>
        <taxon>Insecta</taxon>
        <taxon>Pterygota</taxon>
        <taxon>Neoptera</taxon>
        <taxon>Endopterygota</taxon>
        <taxon>Diptera</taxon>
        <taxon>Nematocera</taxon>
        <taxon>Chironomoidea</taxon>
        <taxon>Chironomidae</taxon>
        <taxon>Clunio</taxon>
    </lineage>
</organism>
<gene>
    <name evidence="3" type="ORF">CLUMA_CG017286</name>
</gene>
<name>A0A1J1IWV3_9DIPT</name>
<evidence type="ECO:0000256" key="2">
    <source>
        <dbReference type="SAM" id="Phobius"/>
    </source>
</evidence>
<dbReference type="AlphaFoldDB" id="A0A1J1IWV3"/>
<evidence type="ECO:0000313" key="4">
    <source>
        <dbReference type="Proteomes" id="UP000183832"/>
    </source>
</evidence>
<keyword evidence="4" id="KW-1185">Reference proteome</keyword>
<proteinExistence type="predicted"/>
<keyword evidence="2" id="KW-0472">Membrane</keyword>
<protein>
    <submittedName>
        <fullName evidence="3">CLUMA_CG017286, isoform A</fullName>
    </submittedName>
</protein>
<keyword evidence="2" id="KW-0812">Transmembrane</keyword>
<accession>A0A1J1IWV3</accession>
<keyword evidence="2" id="KW-1133">Transmembrane helix</keyword>
<feature type="region of interest" description="Disordered" evidence="1">
    <location>
        <begin position="11"/>
        <end position="31"/>
    </location>
</feature>
<sequence length="159" mass="18254">MDDKNILINTGEIKGDPECHPGPHAHPHHHRCHPDNHGWHPHHHGRHHRRHMMACGMVMFLIILSVGFFGSLGFHQKNALMHHNAIVNSSIMINIIVNGKNKTNEFDSIWDYIPLITVDNDGQDTQQRVWNVDPQFSRNKYNWDTTTDAPTEAPTITEV</sequence>
<dbReference type="Proteomes" id="UP000183832">
    <property type="component" value="Unassembled WGS sequence"/>
</dbReference>
<evidence type="ECO:0000313" key="3">
    <source>
        <dbReference type="EMBL" id="CRL04178.1"/>
    </source>
</evidence>
<reference evidence="3 4" key="1">
    <citation type="submission" date="2015-04" db="EMBL/GenBank/DDBJ databases">
        <authorList>
            <person name="Syromyatnikov M.Y."/>
            <person name="Popov V.N."/>
        </authorList>
    </citation>
    <scope>NUCLEOTIDE SEQUENCE [LARGE SCALE GENOMIC DNA]</scope>
</reference>
<dbReference type="EMBL" id="CVRI01000061">
    <property type="protein sequence ID" value="CRL04178.1"/>
    <property type="molecule type" value="Genomic_DNA"/>
</dbReference>
<evidence type="ECO:0000256" key="1">
    <source>
        <dbReference type="SAM" id="MobiDB-lite"/>
    </source>
</evidence>